<dbReference type="Proteomes" id="UP001603857">
    <property type="component" value="Unassembled WGS sequence"/>
</dbReference>
<dbReference type="Gene3D" id="1.25.10.10">
    <property type="entry name" value="Leucine-rich Repeat Variant"/>
    <property type="match status" value="1"/>
</dbReference>
<reference evidence="4 5" key="1">
    <citation type="submission" date="2024-08" db="EMBL/GenBank/DDBJ databases">
        <title>Insights into the chromosomal genome structure of Flemingia macrophylla.</title>
        <authorList>
            <person name="Ding Y."/>
            <person name="Zhao Y."/>
            <person name="Bi W."/>
            <person name="Wu M."/>
            <person name="Zhao G."/>
            <person name="Gong Y."/>
            <person name="Li W."/>
            <person name="Zhang P."/>
        </authorList>
    </citation>
    <scope>NUCLEOTIDE SEQUENCE [LARGE SCALE GENOMIC DNA]</scope>
    <source>
        <strain evidence="4">DYQJB</strain>
        <tissue evidence="4">Leaf</tissue>
    </source>
</reference>
<protein>
    <submittedName>
        <fullName evidence="4">Uncharacterized protein</fullName>
    </submittedName>
</protein>
<dbReference type="InterPro" id="IPR011989">
    <property type="entry name" value="ARM-like"/>
</dbReference>
<dbReference type="EMBL" id="JBGMDY010000001">
    <property type="protein sequence ID" value="KAL2347600.1"/>
    <property type="molecule type" value="Genomic_DNA"/>
</dbReference>
<dbReference type="Pfam" id="PF00514">
    <property type="entry name" value="Arm"/>
    <property type="match status" value="1"/>
</dbReference>
<dbReference type="SUPFAM" id="SSF48371">
    <property type="entry name" value="ARM repeat"/>
    <property type="match status" value="1"/>
</dbReference>
<accession>A0ABD1NKF5</accession>
<keyword evidence="1" id="KW-0677">Repeat</keyword>
<evidence type="ECO:0000256" key="3">
    <source>
        <dbReference type="PROSITE-ProRule" id="PRU00259"/>
    </source>
</evidence>
<dbReference type="SMART" id="SM00185">
    <property type="entry name" value="ARM"/>
    <property type="match status" value="2"/>
</dbReference>
<keyword evidence="2" id="KW-0833">Ubl conjugation pathway</keyword>
<dbReference type="AlphaFoldDB" id="A0ABD1NKF5"/>
<evidence type="ECO:0000313" key="5">
    <source>
        <dbReference type="Proteomes" id="UP001603857"/>
    </source>
</evidence>
<dbReference type="PANTHER" id="PTHR23315">
    <property type="entry name" value="U BOX DOMAIN-CONTAINING"/>
    <property type="match status" value="1"/>
</dbReference>
<comment type="caution">
    <text evidence="4">The sequence shown here is derived from an EMBL/GenBank/DDBJ whole genome shotgun (WGS) entry which is preliminary data.</text>
</comment>
<dbReference type="InterPro" id="IPR000225">
    <property type="entry name" value="Armadillo"/>
</dbReference>
<dbReference type="PROSITE" id="PS50176">
    <property type="entry name" value="ARM_REPEAT"/>
    <property type="match status" value="1"/>
</dbReference>
<feature type="repeat" description="ARM" evidence="3">
    <location>
        <begin position="89"/>
        <end position="131"/>
    </location>
</feature>
<keyword evidence="5" id="KW-1185">Reference proteome</keyword>
<sequence length="239" mass="25751">MASGAIFSSLRRRRSPTLEAFLAPVDLSDVALSGGFPPPFGVFERFRLWEASPPNGGALPLQDSPRLLRPIELLAKTGKENRAFIAEAGAIPYLRNLLSSPNVVAQENYVTALLNLSIFDKNKSRIMDENGCLGSIVDVLRFGHTTVAALVGALGNEGVAEEAAGALALIVRKPVGAKAVVNEEAAVAGLFFSYDSVTLSITFFTFYSSISLFLSLTFKNNLSLFFTFPFRLSIVRSNA</sequence>
<name>A0ABD1NKF5_9FABA</name>
<dbReference type="InterPro" id="IPR016024">
    <property type="entry name" value="ARM-type_fold"/>
</dbReference>
<gene>
    <name evidence="4" type="ORF">Fmac_001600</name>
</gene>
<evidence type="ECO:0000256" key="2">
    <source>
        <dbReference type="ARBA" id="ARBA00022786"/>
    </source>
</evidence>
<organism evidence="4 5">
    <name type="scientific">Flemingia macrophylla</name>
    <dbReference type="NCBI Taxonomy" id="520843"/>
    <lineage>
        <taxon>Eukaryota</taxon>
        <taxon>Viridiplantae</taxon>
        <taxon>Streptophyta</taxon>
        <taxon>Embryophyta</taxon>
        <taxon>Tracheophyta</taxon>
        <taxon>Spermatophyta</taxon>
        <taxon>Magnoliopsida</taxon>
        <taxon>eudicotyledons</taxon>
        <taxon>Gunneridae</taxon>
        <taxon>Pentapetalae</taxon>
        <taxon>rosids</taxon>
        <taxon>fabids</taxon>
        <taxon>Fabales</taxon>
        <taxon>Fabaceae</taxon>
        <taxon>Papilionoideae</taxon>
        <taxon>50 kb inversion clade</taxon>
        <taxon>NPAAA clade</taxon>
        <taxon>indigoferoid/millettioid clade</taxon>
        <taxon>Phaseoleae</taxon>
        <taxon>Flemingia</taxon>
    </lineage>
</organism>
<evidence type="ECO:0000256" key="1">
    <source>
        <dbReference type="ARBA" id="ARBA00022737"/>
    </source>
</evidence>
<proteinExistence type="predicted"/>
<evidence type="ECO:0000313" key="4">
    <source>
        <dbReference type="EMBL" id="KAL2347600.1"/>
    </source>
</evidence>
<dbReference type="PANTHER" id="PTHR23315:SF266">
    <property type="entry name" value="U-BOX DOMAIN-CONTAINING PROTEIN 17"/>
    <property type="match status" value="1"/>
</dbReference>